<dbReference type="Proteomes" id="UP000245771">
    <property type="component" value="Unassembled WGS sequence"/>
</dbReference>
<evidence type="ECO:0000256" key="3">
    <source>
        <dbReference type="ARBA" id="ARBA00022483"/>
    </source>
</evidence>
<feature type="domain" description="Exocyst complex component Sec3 PIP2-binding N-terminal" evidence="6">
    <location>
        <begin position="60"/>
        <end position="145"/>
    </location>
</feature>
<proteinExistence type="inferred from homology"/>
<dbReference type="SMART" id="SM01313">
    <property type="entry name" value="Sec3-PIP2_bind"/>
    <property type="match status" value="1"/>
</dbReference>
<evidence type="ECO:0000313" key="8">
    <source>
        <dbReference type="Proteomes" id="UP000245771"/>
    </source>
</evidence>
<dbReference type="InParanoid" id="A0A316VB68"/>
<feature type="compositionally biased region" description="Acidic residues" evidence="5">
    <location>
        <begin position="359"/>
        <end position="370"/>
    </location>
</feature>
<name>A0A316VB68_9BASI</name>
<keyword evidence="4" id="KW-0175">Coiled coil</keyword>
<gene>
    <name evidence="7" type="ORF">FA14DRAFT_144136</name>
</gene>
<dbReference type="OrthoDB" id="27109at2759"/>
<feature type="compositionally biased region" description="Polar residues" evidence="5">
    <location>
        <begin position="278"/>
        <end position="287"/>
    </location>
</feature>
<feature type="region of interest" description="Disordered" evidence="5">
    <location>
        <begin position="267"/>
        <end position="333"/>
    </location>
</feature>
<feature type="compositionally biased region" description="Low complexity" evidence="5">
    <location>
        <begin position="199"/>
        <end position="211"/>
    </location>
</feature>
<dbReference type="Pfam" id="PF09763">
    <property type="entry name" value="Sec3_CC"/>
    <property type="match status" value="1"/>
</dbReference>
<protein>
    <recommendedName>
        <fullName evidence="6">Exocyst complex component Sec3 PIP2-binding N-terminal domain-containing protein</fullName>
    </recommendedName>
</protein>
<sequence length="1201" mass="131384">MSSPQASRGANGGGGSSNGAAAGSTKDLLAAALQARIASNNYIAHLKIWESVVEGGSSQPQRKARYLILAVQRDTGRVTINKAKRNANGSFSIGKDWDLNQLREISVDQPDAFTLTLSRSYSWGTEKPRDQILFLQSLVKVFRKYTGEDGPKCIGFDMSSTSSQGATSTSESNTAPVRKNSDDPKALHQINTSVGHANARSSPLSASSRPRGNSNREQQSLSQGNSPNLSSNELPTMEGGAGRTDKPIRMARSPSRVHAKLAAVMERSATPTRKDSLENSSPVTVTPSKDRETPSMEKPPPPKRPPQARTRSSESVRSSLSAPNGGDARARLSSIEPVRGGAAYEKMLLAGTGLTGVAEGDEDEDEDEDPYGGADISDVGGVSDILPRTPSKKKMTKLNEKDVQDAKTIRSEVLPEDDEDATLMNVEEMLEGFEFRSTGAGSAKFGTHFQQGLVRGVGTGKGTADIIEARLLDELAALDAANIHAIIESDDRVNFVVQHIEQALRELDIIDSMIAGYKMQLNARDEDISHIESQNRGLQVQTSNQRALSAEIEKLLDTVHVDERAVDVLLGSEMQSDEGIGELEMAGAALYKAMLQARRTQEDSQNGDPSAAGLAAATERLEEYSTLADRFAKRLLEFLTSTFNEQTYAILNDPARIRALKPPNAMLTDHSVVEIVLGRYCGLLLYAKEVSPNYFSRISAAYFASASERYKSEMTTLINVCKNSIANVPEDEVAEASFIPAGTAMRSNTIRRPNRDRGNRNNKGGSGEMSGSEAFARILASVTPLVAREQVFIADLLHINNNAITFADYMDLEAYFRRRAAAIFGGASLSGPIKNMKDALDLIFGFLAPEWQALTDGILARDKTQIVGILAALDRGMLDAEEVNSEFLLRSLSKLQTRLSSQLEKYVNEQIRGIEQTKLTAKKRKGVVHFIKAFPVFVDRIEAQIVNGETLQIRAVIDNYYDQLCSRMFDALQTMAIPKIEGGTFSTSNQDEDKGLLNHHVILVENMFHLVKGITRIQTQRSTQALNPQLKRAQGILDEALNSYVQSALRRPLGKMVDFGDGIDALLRSTPANEVSLHSAYSKQAAKRLVKEFSAKDIRKAIEALSKRVQKHFDEDEITILASQDTGSGGNLFDGSGISADEIVEVLSVVWRHCEDAFTHECERLMRILKECYLDGKLLAEFTMEDVRRPFASNSPAGRRR</sequence>
<dbReference type="GO" id="GO:0005546">
    <property type="term" value="F:phosphatidylinositol-4,5-bisphosphate binding"/>
    <property type="evidence" value="ECO:0007669"/>
    <property type="project" value="TreeGrafter"/>
</dbReference>
<dbReference type="PANTHER" id="PTHR16092:SF14">
    <property type="entry name" value="EXOCYST COMPLEX COMPONENT 1 ISOFORM X1"/>
    <property type="match status" value="1"/>
</dbReference>
<dbReference type="Gene3D" id="2.30.29.90">
    <property type="match status" value="1"/>
</dbReference>
<comment type="similarity">
    <text evidence="1">Belongs to the SEC3 family.</text>
</comment>
<evidence type="ECO:0000313" key="7">
    <source>
        <dbReference type="EMBL" id="PWN34730.1"/>
    </source>
</evidence>
<dbReference type="GO" id="GO:0005886">
    <property type="term" value="C:plasma membrane"/>
    <property type="evidence" value="ECO:0007669"/>
    <property type="project" value="TreeGrafter"/>
</dbReference>
<dbReference type="GO" id="GO:0006893">
    <property type="term" value="P:Golgi to plasma membrane transport"/>
    <property type="evidence" value="ECO:0007669"/>
    <property type="project" value="TreeGrafter"/>
</dbReference>
<dbReference type="PANTHER" id="PTHR16092">
    <property type="entry name" value="SEC3/SYNTAXIN-RELATED"/>
    <property type="match status" value="1"/>
</dbReference>
<dbReference type="GO" id="GO:0006887">
    <property type="term" value="P:exocytosis"/>
    <property type="evidence" value="ECO:0007669"/>
    <property type="project" value="UniProtKB-KW"/>
</dbReference>
<reference evidence="7 8" key="1">
    <citation type="journal article" date="2018" name="Mol. Biol. Evol.">
        <title>Broad Genomic Sampling Reveals a Smut Pathogenic Ancestry of the Fungal Clade Ustilaginomycotina.</title>
        <authorList>
            <person name="Kijpornyongpan T."/>
            <person name="Mondo S.J."/>
            <person name="Barry K."/>
            <person name="Sandor L."/>
            <person name="Lee J."/>
            <person name="Lipzen A."/>
            <person name="Pangilinan J."/>
            <person name="LaButti K."/>
            <person name="Hainaut M."/>
            <person name="Henrissat B."/>
            <person name="Grigoriev I.V."/>
            <person name="Spatafora J.W."/>
            <person name="Aime M.C."/>
        </authorList>
    </citation>
    <scope>NUCLEOTIDE SEQUENCE [LARGE SCALE GENOMIC DNA]</scope>
    <source>
        <strain evidence="7 8">MCA 3882</strain>
    </source>
</reference>
<organism evidence="7 8">
    <name type="scientific">Meira miltonrushii</name>
    <dbReference type="NCBI Taxonomy" id="1280837"/>
    <lineage>
        <taxon>Eukaryota</taxon>
        <taxon>Fungi</taxon>
        <taxon>Dikarya</taxon>
        <taxon>Basidiomycota</taxon>
        <taxon>Ustilaginomycotina</taxon>
        <taxon>Exobasidiomycetes</taxon>
        <taxon>Exobasidiales</taxon>
        <taxon>Brachybasidiaceae</taxon>
        <taxon>Meira</taxon>
    </lineage>
</organism>
<dbReference type="Pfam" id="PF20654">
    <property type="entry name" value="Sec3_C-term"/>
    <property type="match status" value="1"/>
</dbReference>
<keyword evidence="3" id="KW-0268">Exocytosis</keyword>
<evidence type="ECO:0000256" key="2">
    <source>
        <dbReference type="ARBA" id="ARBA00022448"/>
    </source>
</evidence>
<dbReference type="InterPro" id="IPR028258">
    <property type="entry name" value="Sec3-PIP2_bind"/>
</dbReference>
<dbReference type="AlphaFoldDB" id="A0A316VB68"/>
<feature type="compositionally biased region" description="Polar residues" evidence="5">
    <location>
        <begin position="212"/>
        <end position="234"/>
    </location>
</feature>
<feature type="region of interest" description="Disordered" evidence="5">
    <location>
        <begin position="156"/>
        <end position="253"/>
    </location>
</feature>
<evidence type="ECO:0000256" key="1">
    <source>
        <dbReference type="ARBA" id="ARBA00006518"/>
    </source>
</evidence>
<evidence type="ECO:0000259" key="6">
    <source>
        <dbReference type="SMART" id="SM01313"/>
    </source>
</evidence>
<dbReference type="InterPro" id="IPR019160">
    <property type="entry name" value="Sec3_CC"/>
</dbReference>
<dbReference type="GeneID" id="37019017"/>
<feature type="region of interest" description="Disordered" evidence="5">
    <location>
        <begin position="1"/>
        <end position="21"/>
    </location>
</feature>
<dbReference type="Pfam" id="PF15277">
    <property type="entry name" value="Sec3-PIP2_bind"/>
    <property type="match status" value="1"/>
</dbReference>
<feature type="compositionally biased region" description="Low complexity" evidence="5">
    <location>
        <begin position="159"/>
        <end position="172"/>
    </location>
</feature>
<dbReference type="RefSeq" id="XP_025355032.1">
    <property type="nucleotide sequence ID" value="XM_025497236.1"/>
</dbReference>
<evidence type="ECO:0000256" key="5">
    <source>
        <dbReference type="SAM" id="MobiDB-lite"/>
    </source>
</evidence>
<dbReference type="InterPro" id="IPR048628">
    <property type="entry name" value="Sec3_C"/>
</dbReference>
<dbReference type="STRING" id="1280837.A0A316VB68"/>
<dbReference type="GO" id="GO:0000145">
    <property type="term" value="C:exocyst"/>
    <property type="evidence" value="ECO:0007669"/>
    <property type="project" value="InterPro"/>
</dbReference>
<feature type="region of interest" description="Disordered" evidence="5">
    <location>
        <begin position="748"/>
        <end position="770"/>
    </location>
</feature>
<keyword evidence="2" id="KW-0813">Transport</keyword>
<feature type="compositionally biased region" description="Low complexity" evidence="5">
    <location>
        <begin position="309"/>
        <end position="321"/>
    </location>
</feature>
<accession>A0A316VB68</accession>
<feature type="region of interest" description="Disordered" evidence="5">
    <location>
        <begin position="356"/>
        <end position="397"/>
    </location>
</feature>
<dbReference type="EMBL" id="KZ819603">
    <property type="protein sequence ID" value="PWN34730.1"/>
    <property type="molecule type" value="Genomic_DNA"/>
</dbReference>
<keyword evidence="8" id="KW-1185">Reference proteome</keyword>
<evidence type="ECO:0000256" key="4">
    <source>
        <dbReference type="ARBA" id="ARBA00023054"/>
    </source>
</evidence>